<keyword evidence="5" id="KW-1185">Reference proteome</keyword>
<dbReference type="InterPro" id="IPR011042">
    <property type="entry name" value="6-blade_b-propeller_TolB-like"/>
</dbReference>
<feature type="repeat" description="NHL" evidence="2">
    <location>
        <begin position="168"/>
        <end position="203"/>
    </location>
</feature>
<dbReference type="GO" id="GO:0008270">
    <property type="term" value="F:zinc ion binding"/>
    <property type="evidence" value="ECO:0007669"/>
    <property type="project" value="UniProtKB-KW"/>
</dbReference>
<evidence type="ECO:0000313" key="5">
    <source>
        <dbReference type="Proteomes" id="UP000194873"/>
    </source>
</evidence>
<dbReference type="PANTHER" id="PTHR24104">
    <property type="entry name" value="E3 UBIQUITIN-PROTEIN LIGASE NHLRC1-RELATED"/>
    <property type="match status" value="1"/>
</dbReference>
<dbReference type="SMART" id="SM00429">
    <property type="entry name" value="IPT"/>
    <property type="match status" value="4"/>
</dbReference>
<dbReference type="PANTHER" id="PTHR24104:SF25">
    <property type="entry name" value="PROTEIN LIN-41"/>
    <property type="match status" value="1"/>
</dbReference>
<dbReference type="CDD" id="cd00603">
    <property type="entry name" value="IPT_PCSR"/>
    <property type="match status" value="1"/>
</dbReference>
<dbReference type="SUPFAM" id="SSF117074">
    <property type="entry name" value="Hypothetical protein PA1324"/>
    <property type="match status" value="1"/>
</dbReference>
<dbReference type="CDD" id="cd00102">
    <property type="entry name" value="IPT"/>
    <property type="match status" value="1"/>
</dbReference>
<dbReference type="InterPro" id="IPR002909">
    <property type="entry name" value="IPT_dom"/>
</dbReference>
<feature type="domain" description="IPT/TIG" evidence="3">
    <location>
        <begin position="1048"/>
        <end position="1129"/>
    </location>
</feature>
<gene>
    <name evidence="4" type="ORF">BXP70_10230</name>
</gene>
<evidence type="ECO:0000259" key="3">
    <source>
        <dbReference type="SMART" id="SM00429"/>
    </source>
</evidence>
<dbReference type="Gene3D" id="2.120.10.30">
    <property type="entry name" value="TolB, C-terminal domain"/>
    <property type="match status" value="1"/>
</dbReference>
<keyword evidence="1" id="KW-0677">Repeat</keyword>
<dbReference type="InterPro" id="IPR050952">
    <property type="entry name" value="TRIM-NHL_E3_ligases"/>
</dbReference>
<dbReference type="EMBL" id="MTSE01000004">
    <property type="protein sequence ID" value="OUJ74111.1"/>
    <property type="molecule type" value="Genomic_DNA"/>
</dbReference>
<dbReference type="Gene3D" id="2.60.40.10">
    <property type="entry name" value="Immunoglobulins"/>
    <property type="match status" value="5"/>
</dbReference>
<evidence type="ECO:0000256" key="2">
    <source>
        <dbReference type="PROSITE-ProRule" id="PRU00504"/>
    </source>
</evidence>
<dbReference type="Proteomes" id="UP000194873">
    <property type="component" value="Unassembled WGS sequence"/>
</dbReference>
<reference evidence="4 5" key="1">
    <citation type="submission" date="2017-01" db="EMBL/GenBank/DDBJ databases">
        <title>A new Hymenobacter.</title>
        <authorList>
            <person name="Liang Y."/>
            <person name="Feng F."/>
        </authorList>
    </citation>
    <scope>NUCLEOTIDE SEQUENCE [LARGE SCALE GENOMIC DNA]</scope>
    <source>
        <strain evidence="4">MIMBbqt21</strain>
    </source>
</reference>
<evidence type="ECO:0000256" key="1">
    <source>
        <dbReference type="ARBA" id="ARBA00022737"/>
    </source>
</evidence>
<comment type="caution">
    <text evidence="4">The sequence shown here is derived from an EMBL/GenBank/DDBJ whole genome shotgun (WGS) entry which is preliminary data.</text>
</comment>
<dbReference type="Pfam" id="PF24595">
    <property type="entry name" value="DUF7619"/>
    <property type="match status" value="1"/>
</dbReference>
<accession>A0A243WGN0</accession>
<organism evidence="4 5">
    <name type="scientific">Hymenobacter crusticola</name>
    <dbReference type="NCBI Taxonomy" id="1770526"/>
    <lineage>
        <taxon>Bacteria</taxon>
        <taxon>Pseudomonadati</taxon>
        <taxon>Bacteroidota</taxon>
        <taxon>Cytophagia</taxon>
        <taxon>Cytophagales</taxon>
        <taxon>Hymenobacteraceae</taxon>
        <taxon>Hymenobacter</taxon>
    </lineage>
</organism>
<dbReference type="Pfam" id="PF01436">
    <property type="entry name" value="NHL"/>
    <property type="match status" value="1"/>
</dbReference>
<sequence length="1215" mass="128701">MLIIATPAFAQLRDFRFERTLGTPGIYGPHMRQDEAGNLYYIDQNQPRIIKINAAGQQLASIGAPGLADGQFGVLTSLAVDLQGNIFGLEGQSFPPRIQKFDSQGRFISKILLPDPLTNRNGYWPTDLAVDTGGNLFVLDYWSGVRKYNAQGQLLQMIGAGVGGGSVPGPGQFYAPRGVVLDYRGNIYVSDGAGHRVQKFSPGGQVLREFRSIFPPSFQGSPYLSPGDAGLAVDGAGNVYASIGRNNYITMFEGNSTRQVKLEGGAGIITVNQRGTRLTCAYQGQNKLEFYGATTQPLENLISGKVFQDLNNDCVQQANEPALPNMVVVAEPGSFYGLTDENGNYTVAVDTGAYTVQQLLPAPQPGRVVQQRCASTAAIFFRSYGNAVGGPNFGNQVTTAPHLTVSVASDRRRRCFRNNTAVSYANTGFAAAPNATVTVALPPEVIFVRADVPHTRDAAGHYVFQVGALPPNQHGTIHIQDSVSCGNPAIRGLTVCTRAWITPVTTYAPPSGWNQASMAVTGQVVGSNQVRFAVSNRGSRATSDSLTLRIYQDAQLAMIRNISRAAGDSLVLRWSATGPVVRVEVDQPTNHPYGQKASATVELPALRTTTLPSAAMLSMSPNDPYPEVAEDCQPILDSYDPNDKQVVPQGVTAQHYTPTTEALRYQIRFQNTGNDVAYRVAVVDTLAANLDLRTLQVGAVSHPYLLTITGHQRPVLTFTFDNIMLPDSTHNLAGSHGFVQFSIKPKAALPARTRIDNFADIFFDYNEPVRTDTTTNRIYDLPLNVVPAIALQYSEVLASPTITAIAPAQGRFGTLVTLTGRNFSPTTTGNRVAFNGVVAQVQSATSTTLTVRVPTGAATGAVTLTTADGGAHSIPFTVFQPPTLTSVTPGEGQPGSTVILSGTHFSAVTAQDTVAFNGIPARVLAATANSLQVVVPMGATLGTISVRTLGGSVESAQPFQVWYPPTITSALPGRARTGAIVTLTGTNFAPVASRNVVTFGGGQVGQVLQASATHVAVKVPATAQTGPIQVQTPGGQATTATDLLIIPAPLITSFSPTHGPVGTTVTITGRNFREEGLNDTILFGRLAAHILRATATSVDVVVPRGASTGALFAAGAGGTGKSAETFSVSTLPLNEAVTVYPNPTQDKVTISWRHADFVVERVHIYTPIGDLIATELVPAATSDELTVALTHCRAGLYLAVIETPVGRIVKRITLL</sequence>
<dbReference type="SUPFAM" id="SSF63829">
    <property type="entry name" value="Calcium-dependent phosphotriesterase"/>
    <property type="match status" value="1"/>
</dbReference>
<dbReference type="InterPro" id="IPR013783">
    <property type="entry name" value="Ig-like_fold"/>
</dbReference>
<name>A0A243WGN0_9BACT</name>
<dbReference type="InterPro" id="IPR014756">
    <property type="entry name" value="Ig_E-set"/>
</dbReference>
<dbReference type="Pfam" id="PF01833">
    <property type="entry name" value="TIG"/>
    <property type="match status" value="4"/>
</dbReference>
<dbReference type="RefSeq" id="WP_179197653.1">
    <property type="nucleotide sequence ID" value="NZ_MTSE01000004.1"/>
</dbReference>
<dbReference type="AlphaFoldDB" id="A0A243WGN0"/>
<dbReference type="SUPFAM" id="SSF81296">
    <property type="entry name" value="E set domains"/>
    <property type="match status" value="4"/>
</dbReference>
<protein>
    <recommendedName>
        <fullName evidence="3">IPT/TIG domain-containing protein</fullName>
    </recommendedName>
</protein>
<evidence type="ECO:0000313" key="4">
    <source>
        <dbReference type="EMBL" id="OUJ74111.1"/>
    </source>
</evidence>
<feature type="domain" description="IPT/TIG" evidence="3">
    <location>
        <begin position="881"/>
        <end position="962"/>
    </location>
</feature>
<feature type="domain" description="IPT/TIG" evidence="3">
    <location>
        <begin position="964"/>
        <end position="1046"/>
    </location>
</feature>
<proteinExistence type="predicted"/>
<dbReference type="InterPro" id="IPR001258">
    <property type="entry name" value="NHL_repeat"/>
</dbReference>
<dbReference type="PROSITE" id="PS51125">
    <property type="entry name" value="NHL"/>
    <property type="match status" value="1"/>
</dbReference>
<feature type="domain" description="IPT/TIG" evidence="3">
    <location>
        <begin position="799"/>
        <end position="879"/>
    </location>
</feature>
<dbReference type="InterPro" id="IPR055353">
    <property type="entry name" value="DUF7619"/>
</dbReference>